<dbReference type="PANTHER" id="PTHR40132">
    <property type="entry name" value="PRE-MRNA-SPLICING FACTOR 38B"/>
    <property type="match status" value="1"/>
</dbReference>
<proteinExistence type="predicted"/>
<gene>
    <name evidence="2" type="ORF">WHR41_04774</name>
</gene>
<sequence length="265" mass="30107">MDTLLTDEYVISRLQKEALSGKSSERRDKNAPKPNTRFLKNLVRDADSHNATLLAKEKAETRARLKGLEEGKKRSKEEVGDDGEADLKKKRREGEREGRWKGVLSGLGGPSMRGRESKDERWTERAHTRRDEKVRPAPPPTSRPRGRGGNATNRSTFDLRFNDPSYNPRADVALTDSEGEKDDWATSLEAVRDRAAWREKGAQRLREAGFGENDVAKFEGSRREKDERDLRWRSKGEGREWDAGKVFENDGDMQVKAAWTKGLGL</sequence>
<dbReference type="GeneID" id="96006218"/>
<dbReference type="EMBL" id="JAAQHG020000016">
    <property type="protein sequence ID" value="KAL1585968.1"/>
    <property type="molecule type" value="Genomic_DNA"/>
</dbReference>
<name>A0AB34KLH5_9PEZI</name>
<dbReference type="Proteomes" id="UP000803884">
    <property type="component" value="Unassembled WGS sequence"/>
</dbReference>
<protein>
    <recommendedName>
        <fullName evidence="4">Pre-mRNA-splicing factor 38B</fullName>
    </recommendedName>
</protein>
<reference evidence="2 3" key="1">
    <citation type="journal article" date="2020" name="Microbiol. Resour. Announc.">
        <title>Draft Genome Sequence of a Cladosporium Species Isolated from the Mesophotic Ascidian Didemnum maculosum.</title>
        <authorList>
            <person name="Gioti A."/>
            <person name="Siaperas R."/>
            <person name="Nikolaivits E."/>
            <person name="Le Goff G."/>
            <person name="Ouazzani J."/>
            <person name="Kotoulas G."/>
            <person name="Topakas E."/>
        </authorList>
    </citation>
    <scope>NUCLEOTIDE SEQUENCE [LARGE SCALE GENOMIC DNA]</scope>
    <source>
        <strain evidence="2 3">TM138-S3</strain>
    </source>
</reference>
<accession>A0AB34KLH5</accession>
<dbReference type="AlphaFoldDB" id="A0AB34KLH5"/>
<feature type="region of interest" description="Disordered" evidence="1">
    <location>
        <begin position="17"/>
        <end position="181"/>
    </location>
</feature>
<dbReference type="PANTHER" id="PTHR40132:SF1">
    <property type="entry name" value="PRE-MRNA-SPLICING FACTOR 38B"/>
    <property type="match status" value="1"/>
</dbReference>
<keyword evidence="3" id="KW-1185">Reference proteome</keyword>
<feature type="compositionally biased region" description="Basic and acidic residues" evidence="1">
    <location>
        <begin position="113"/>
        <end position="135"/>
    </location>
</feature>
<evidence type="ECO:0008006" key="4">
    <source>
        <dbReference type="Google" id="ProtNLM"/>
    </source>
</evidence>
<comment type="caution">
    <text evidence="2">The sequence shown here is derived from an EMBL/GenBank/DDBJ whole genome shotgun (WGS) entry which is preliminary data.</text>
</comment>
<organism evidence="2 3">
    <name type="scientific">Cladosporium halotolerans</name>
    <dbReference type="NCBI Taxonomy" id="1052096"/>
    <lineage>
        <taxon>Eukaryota</taxon>
        <taxon>Fungi</taxon>
        <taxon>Dikarya</taxon>
        <taxon>Ascomycota</taxon>
        <taxon>Pezizomycotina</taxon>
        <taxon>Dothideomycetes</taxon>
        <taxon>Dothideomycetidae</taxon>
        <taxon>Cladosporiales</taxon>
        <taxon>Cladosporiaceae</taxon>
        <taxon>Cladosporium</taxon>
    </lineage>
</organism>
<evidence type="ECO:0000313" key="2">
    <source>
        <dbReference type="EMBL" id="KAL1585968.1"/>
    </source>
</evidence>
<feature type="compositionally biased region" description="Basic and acidic residues" evidence="1">
    <location>
        <begin position="55"/>
        <end position="78"/>
    </location>
</feature>
<dbReference type="RefSeq" id="XP_069229073.1">
    <property type="nucleotide sequence ID" value="XM_069373380.1"/>
</dbReference>
<evidence type="ECO:0000313" key="3">
    <source>
        <dbReference type="Proteomes" id="UP000803884"/>
    </source>
</evidence>
<evidence type="ECO:0000256" key="1">
    <source>
        <dbReference type="SAM" id="MobiDB-lite"/>
    </source>
</evidence>